<dbReference type="STRING" id="419479.SAMN04488563_7088"/>
<dbReference type="Gene3D" id="3.30.43.10">
    <property type="entry name" value="Uridine Diphospho-n-acetylenolpyruvylglucosamine Reductase, domain 2"/>
    <property type="match status" value="1"/>
</dbReference>
<dbReference type="SUPFAM" id="SSF56176">
    <property type="entry name" value="FAD-binding/transporter-associated domain-like"/>
    <property type="match status" value="1"/>
</dbReference>
<dbReference type="GO" id="GO:0071949">
    <property type="term" value="F:FAD binding"/>
    <property type="evidence" value="ECO:0007669"/>
    <property type="project" value="InterPro"/>
</dbReference>
<evidence type="ECO:0000256" key="1">
    <source>
        <dbReference type="ARBA" id="ARBA00001974"/>
    </source>
</evidence>
<dbReference type="GO" id="GO:0016491">
    <property type="term" value="F:oxidoreductase activity"/>
    <property type="evidence" value="ECO:0007669"/>
    <property type="project" value="UniProtKB-KW"/>
</dbReference>
<dbReference type="InterPro" id="IPR050416">
    <property type="entry name" value="FAD-linked_Oxidoreductase"/>
</dbReference>
<dbReference type="RefSeq" id="WP_046768974.1">
    <property type="nucleotide sequence ID" value="NZ_KQ061229.1"/>
</dbReference>
<keyword evidence="3" id="KW-0285">Flavoprotein</keyword>
<dbReference type="Pfam" id="PF01565">
    <property type="entry name" value="FAD_binding_4"/>
    <property type="match status" value="1"/>
</dbReference>
<evidence type="ECO:0000256" key="3">
    <source>
        <dbReference type="ARBA" id="ARBA00022630"/>
    </source>
</evidence>
<dbReference type="InterPro" id="IPR016166">
    <property type="entry name" value="FAD-bd_PCMH"/>
</dbReference>
<sequence length="462" mass="47800">MTSDSTLPKLADASALRDSCGAVHLPDDPGYDVARMPWNVAFDQRPAAVAFPADAAEVASVVRAAAAAGLRVAPQGAGHNAGALAGDLDDVVLLRTAGMTGVTVDADARIARAGAGALWLDAVDATAPYGLATLHGSSPDVGIVGYSLGGGLGWYARELGLQANSITAVELVTADGSQVRADPDHETELFWALRGGGGSFGVVTALEFRLYPIPVAYAGMFVFDWTHAARVLPRWAEWAVEAPDAVTTSFRILQLPPFPEIPEPVRGRQLVVINGAVLADDARAAAILEPLRELGPELDTFATVPSASLVRLHMDPEGPTPAVSDSSLLAGLPTAGVDAFLAAAGPDSGSSLLMAELRQLGGALSRPQLDAGALPMLDGQFLQFGVTIAATPEQAAQGTIEARNLVAAMSPYATGTQYLNFTETPTDARTGYGEAAWPRLRAVRSAVDPEGLLVANHPIPPA</sequence>
<evidence type="ECO:0000256" key="2">
    <source>
        <dbReference type="ARBA" id="ARBA00005466"/>
    </source>
</evidence>
<proteinExistence type="inferred from homology"/>
<evidence type="ECO:0000313" key="7">
    <source>
        <dbReference type="EMBL" id="SDU88378.1"/>
    </source>
</evidence>
<dbReference type="InterPro" id="IPR006094">
    <property type="entry name" value="Oxid_FAD_bind_N"/>
</dbReference>
<evidence type="ECO:0000313" key="8">
    <source>
        <dbReference type="Proteomes" id="UP000182977"/>
    </source>
</evidence>
<dbReference type="PANTHER" id="PTHR42973:SF39">
    <property type="entry name" value="FAD-BINDING PCMH-TYPE DOMAIN-CONTAINING PROTEIN"/>
    <property type="match status" value="1"/>
</dbReference>
<reference evidence="8" key="1">
    <citation type="submission" date="2016-10" db="EMBL/GenBank/DDBJ databases">
        <authorList>
            <person name="Varghese N."/>
            <person name="Submissions S."/>
        </authorList>
    </citation>
    <scope>NUCLEOTIDE SEQUENCE [LARGE SCALE GENOMIC DNA]</scope>
    <source>
        <strain evidence="8">DSM 45079</strain>
    </source>
</reference>
<keyword evidence="8" id="KW-1185">Reference proteome</keyword>
<dbReference type="Gene3D" id="3.30.465.10">
    <property type="match status" value="1"/>
</dbReference>
<keyword evidence="5" id="KW-0560">Oxidoreductase</keyword>
<dbReference type="InterPro" id="IPR016167">
    <property type="entry name" value="FAD-bd_PCMH_sub1"/>
</dbReference>
<comment type="cofactor">
    <cofactor evidence="1">
        <name>FAD</name>
        <dbReference type="ChEBI" id="CHEBI:57692"/>
    </cofactor>
</comment>
<evidence type="ECO:0000256" key="4">
    <source>
        <dbReference type="ARBA" id="ARBA00022827"/>
    </source>
</evidence>
<dbReference type="PROSITE" id="PS51387">
    <property type="entry name" value="FAD_PCMH"/>
    <property type="match status" value="1"/>
</dbReference>
<name>A0A1H2M611_9ACTN</name>
<evidence type="ECO:0000256" key="5">
    <source>
        <dbReference type="ARBA" id="ARBA00023002"/>
    </source>
</evidence>
<dbReference type="InterPro" id="IPR036318">
    <property type="entry name" value="FAD-bd_PCMH-like_sf"/>
</dbReference>
<dbReference type="PANTHER" id="PTHR42973">
    <property type="entry name" value="BINDING OXIDOREDUCTASE, PUTATIVE (AFU_ORTHOLOGUE AFUA_1G17690)-RELATED"/>
    <property type="match status" value="1"/>
</dbReference>
<dbReference type="InterPro" id="IPR016169">
    <property type="entry name" value="FAD-bd_PCMH_sub2"/>
</dbReference>
<keyword evidence="4" id="KW-0274">FAD</keyword>
<accession>A0A1H2M611</accession>
<dbReference type="Proteomes" id="UP000182977">
    <property type="component" value="Chromosome I"/>
</dbReference>
<protein>
    <submittedName>
        <fullName evidence="7">FAD/FMN-containing dehydrogenase</fullName>
    </submittedName>
</protein>
<dbReference type="AlphaFoldDB" id="A0A1H2M611"/>
<feature type="domain" description="FAD-binding PCMH-type" evidence="6">
    <location>
        <begin position="42"/>
        <end position="213"/>
    </location>
</feature>
<gene>
    <name evidence="7" type="ORF">SAMN04488563_7088</name>
</gene>
<dbReference type="EMBL" id="LT629791">
    <property type="protein sequence ID" value="SDU88378.1"/>
    <property type="molecule type" value="Genomic_DNA"/>
</dbReference>
<evidence type="ECO:0000259" key="6">
    <source>
        <dbReference type="PROSITE" id="PS51387"/>
    </source>
</evidence>
<organism evidence="7 8">
    <name type="scientific">Jiangella alkaliphila</name>
    <dbReference type="NCBI Taxonomy" id="419479"/>
    <lineage>
        <taxon>Bacteria</taxon>
        <taxon>Bacillati</taxon>
        <taxon>Actinomycetota</taxon>
        <taxon>Actinomycetes</taxon>
        <taxon>Jiangellales</taxon>
        <taxon>Jiangellaceae</taxon>
        <taxon>Jiangella</taxon>
    </lineage>
</organism>
<dbReference type="Gene3D" id="3.40.462.20">
    <property type="match status" value="1"/>
</dbReference>
<dbReference type="OrthoDB" id="545125at2"/>
<comment type="similarity">
    <text evidence="2">Belongs to the oxygen-dependent FAD-linked oxidoreductase family.</text>
</comment>